<dbReference type="RefSeq" id="WP_107690655.1">
    <property type="nucleotide sequence ID" value="NZ_PZQN01000021.1"/>
</dbReference>
<dbReference type="AlphaFoldDB" id="A0ABD6XBB4"/>
<keyword evidence="1" id="KW-0472">Membrane</keyword>
<evidence type="ECO:0000259" key="2">
    <source>
        <dbReference type="Pfam" id="PF01757"/>
    </source>
</evidence>
<keyword evidence="1" id="KW-1133">Transmembrane helix</keyword>
<accession>A0ABD6XBB4</accession>
<feature type="transmembrane region" description="Helical" evidence="1">
    <location>
        <begin position="219"/>
        <end position="236"/>
    </location>
</feature>
<dbReference type="Pfam" id="PF01757">
    <property type="entry name" value="Acyl_transf_3"/>
    <property type="match status" value="1"/>
</dbReference>
<feature type="domain" description="Acyltransferase 3" evidence="2">
    <location>
        <begin position="7"/>
        <end position="298"/>
    </location>
</feature>
<dbReference type="EMBL" id="PZQO01000042">
    <property type="protein sequence ID" value="PTM26991.1"/>
    <property type="molecule type" value="Genomic_DNA"/>
</dbReference>
<feature type="transmembrane region" description="Helical" evidence="1">
    <location>
        <begin position="112"/>
        <end position="133"/>
    </location>
</feature>
<feature type="transmembrane region" description="Helical" evidence="1">
    <location>
        <begin position="169"/>
        <end position="188"/>
    </location>
</feature>
<proteinExistence type="predicted"/>
<dbReference type="InterPro" id="IPR002656">
    <property type="entry name" value="Acyl_transf_3_dom"/>
</dbReference>
<name>A0ABD6XBB4_LIMRT</name>
<keyword evidence="1" id="KW-0812">Transmembrane</keyword>
<evidence type="ECO:0000313" key="3">
    <source>
        <dbReference type="EMBL" id="PTM26991.1"/>
    </source>
</evidence>
<feature type="transmembrane region" description="Helical" evidence="1">
    <location>
        <begin position="145"/>
        <end position="163"/>
    </location>
</feature>
<evidence type="ECO:0000256" key="1">
    <source>
        <dbReference type="SAM" id="Phobius"/>
    </source>
</evidence>
<sequence>MKRDSKFELLRIISMAMIILSHYGIYGVKYGGISSQNLAFIKPMGEIGVGLFIMISAYFSTKKEMSVKNLINHFWKIYMRVVFYSWVILLCNIIFKFSSLNIKFTLKSVFPIIFNNYWFVTSFIFLTLLIPLLNKLINSTTSQQLIIIIIIIIIFSGIIPIFGQPFSPLGENLNASVMITEYLIIGYYCKYDIKITNFILTIVLLITIVGEFLTNIFTGFPSIIASAIIFFFILKIPSFYSRIINWIAASVFASYLITENVLIRIPFWKLVGNLKLPVDNIIKGVFITVMVILVTTLIDKIYILLNNLFISRITDKLRLKLIQTINDFLY</sequence>
<dbReference type="Proteomes" id="UP000241783">
    <property type="component" value="Unassembled WGS sequence"/>
</dbReference>
<comment type="caution">
    <text evidence="3">The sequence shown here is derived from an EMBL/GenBank/DDBJ whole genome shotgun (WGS) entry which is preliminary data.</text>
</comment>
<feature type="transmembrane region" description="Helical" evidence="1">
    <location>
        <begin position="243"/>
        <end position="265"/>
    </location>
</feature>
<gene>
    <name evidence="3" type="ORF">DA796_09775</name>
</gene>
<reference evidence="3 4" key="1">
    <citation type="submission" date="2018-03" db="EMBL/GenBank/DDBJ databases">
        <title>Genome Sequences of Lactobacillus sp. Isolates from Traditional Turkish Sourdough.</title>
        <authorList>
            <person name="Skory C.D."/>
            <person name="Dertli E."/>
        </authorList>
    </citation>
    <scope>NUCLEOTIDE SEQUENCE [LARGE SCALE GENOMIC DNA]</scope>
    <source>
        <strain evidence="3 4">E81</strain>
    </source>
</reference>
<feature type="transmembrane region" description="Helical" evidence="1">
    <location>
        <begin position="9"/>
        <end position="28"/>
    </location>
</feature>
<feature type="transmembrane region" description="Helical" evidence="1">
    <location>
        <begin position="40"/>
        <end position="60"/>
    </location>
</feature>
<organism evidence="3 4">
    <name type="scientific">Limosilactobacillus reuteri</name>
    <name type="common">Lactobacillus reuteri</name>
    <dbReference type="NCBI Taxonomy" id="1598"/>
    <lineage>
        <taxon>Bacteria</taxon>
        <taxon>Bacillati</taxon>
        <taxon>Bacillota</taxon>
        <taxon>Bacilli</taxon>
        <taxon>Lactobacillales</taxon>
        <taxon>Lactobacillaceae</taxon>
        <taxon>Limosilactobacillus</taxon>
    </lineage>
</organism>
<protein>
    <recommendedName>
        <fullName evidence="2">Acyltransferase 3 domain-containing protein</fullName>
    </recommendedName>
</protein>
<feature type="transmembrane region" description="Helical" evidence="1">
    <location>
        <begin position="195"/>
        <end position="213"/>
    </location>
</feature>
<evidence type="ECO:0000313" key="4">
    <source>
        <dbReference type="Proteomes" id="UP000241783"/>
    </source>
</evidence>
<feature type="transmembrane region" description="Helical" evidence="1">
    <location>
        <begin position="285"/>
        <end position="310"/>
    </location>
</feature>
<feature type="transmembrane region" description="Helical" evidence="1">
    <location>
        <begin position="81"/>
        <end position="100"/>
    </location>
</feature>